<evidence type="ECO:0000313" key="5">
    <source>
        <dbReference type="EMBL" id="GAJ29864.1"/>
    </source>
</evidence>
<dbReference type="CDD" id="cd00156">
    <property type="entry name" value="REC"/>
    <property type="match status" value="1"/>
</dbReference>
<feature type="domain" description="Response regulatory" evidence="4">
    <location>
        <begin position="3"/>
        <end position="121"/>
    </location>
</feature>
<dbReference type="PROSITE" id="PS50110">
    <property type="entry name" value="RESPONSE_REGULATORY"/>
    <property type="match status" value="1"/>
</dbReference>
<evidence type="ECO:0000259" key="4">
    <source>
        <dbReference type="PROSITE" id="PS50110"/>
    </source>
</evidence>
<proteinExistence type="predicted"/>
<dbReference type="Pfam" id="PF00072">
    <property type="entry name" value="Response_reg"/>
    <property type="match status" value="1"/>
</dbReference>
<reference evidence="6" key="1">
    <citation type="journal article" date="2014" name="FEMS Microbiol. Lett.">
        <title>Draft Genomic DNA Sequence of the Facultatively Methylotrophic Bacterium Acidomonas methanolica type strain MB58.</title>
        <authorList>
            <person name="Higashiura N."/>
            <person name="Hadano H."/>
            <person name="Hirakawa H."/>
            <person name="Matsutani M."/>
            <person name="Takabe S."/>
            <person name="Matsushita K."/>
            <person name="Azuma Y."/>
        </authorList>
    </citation>
    <scope>NUCLEOTIDE SEQUENCE [LARGE SCALE GENOMIC DNA]</scope>
    <source>
        <strain evidence="6">MB58</strain>
    </source>
</reference>
<dbReference type="Gene3D" id="3.40.50.2300">
    <property type="match status" value="1"/>
</dbReference>
<keyword evidence="2" id="KW-0902">Two-component regulatory system</keyword>
<dbReference type="InterPro" id="IPR001789">
    <property type="entry name" value="Sig_transdc_resp-reg_receiver"/>
</dbReference>
<accession>A0A023D703</accession>
<reference evidence="5 6" key="2">
    <citation type="journal article" date="2014" name="FEMS Microbiol. Lett.">
        <title>Draft genomic DNA sequence of the facultatively methylotrophic bacterium Acidomonas methanolica type strain MB58.</title>
        <authorList>
            <person name="Higashiura N."/>
            <person name="Hadano H."/>
            <person name="Hirakawa H."/>
            <person name="Matsutani M."/>
            <person name="Takabe S."/>
            <person name="Matsushita K."/>
            <person name="Azuma Y."/>
        </authorList>
    </citation>
    <scope>NUCLEOTIDE SEQUENCE [LARGE SCALE GENOMIC DNA]</scope>
    <source>
        <strain evidence="5 6">MB58</strain>
    </source>
</reference>
<dbReference type="AlphaFoldDB" id="A0A023D703"/>
<evidence type="ECO:0000256" key="1">
    <source>
        <dbReference type="ARBA" id="ARBA00022553"/>
    </source>
</evidence>
<organism evidence="5 6">
    <name type="scientific">Acidomonas methanolica NBRC 104435</name>
    <dbReference type="NCBI Taxonomy" id="1231351"/>
    <lineage>
        <taxon>Bacteria</taxon>
        <taxon>Pseudomonadati</taxon>
        <taxon>Pseudomonadota</taxon>
        <taxon>Alphaproteobacteria</taxon>
        <taxon>Acetobacterales</taxon>
        <taxon>Acetobacteraceae</taxon>
        <taxon>Acidomonas</taxon>
    </lineage>
</organism>
<keyword evidence="6" id="KW-1185">Reference proteome</keyword>
<evidence type="ECO:0000256" key="3">
    <source>
        <dbReference type="PROSITE-ProRule" id="PRU00169"/>
    </source>
</evidence>
<dbReference type="EMBL" id="BAND01000083">
    <property type="protein sequence ID" value="GAJ29864.1"/>
    <property type="molecule type" value="Genomic_DNA"/>
</dbReference>
<dbReference type="InterPro" id="IPR050595">
    <property type="entry name" value="Bact_response_regulator"/>
</dbReference>
<dbReference type="Proteomes" id="UP000019760">
    <property type="component" value="Unassembled WGS sequence"/>
</dbReference>
<evidence type="ECO:0000256" key="2">
    <source>
        <dbReference type="ARBA" id="ARBA00023012"/>
    </source>
</evidence>
<name>A0A023D703_ACIMT</name>
<protein>
    <submittedName>
        <fullName evidence="5">Two component transcriptional regulator</fullName>
    </submittedName>
</protein>
<dbReference type="GO" id="GO:0000160">
    <property type="term" value="P:phosphorelay signal transduction system"/>
    <property type="evidence" value="ECO:0007669"/>
    <property type="project" value="UniProtKB-KW"/>
</dbReference>
<dbReference type="PANTHER" id="PTHR44591">
    <property type="entry name" value="STRESS RESPONSE REGULATOR PROTEIN 1"/>
    <property type="match status" value="1"/>
</dbReference>
<dbReference type="RefSeq" id="WP_042060208.1">
    <property type="nucleotide sequence ID" value="NZ_BAND01000083.1"/>
</dbReference>
<comment type="caution">
    <text evidence="5">The sequence shown here is derived from an EMBL/GenBank/DDBJ whole genome shotgun (WGS) entry which is preliminary data.</text>
</comment>
<dbReference type="SMART" id="SM00448">
    <property type="entry name" value="REC"/>
    <property type="match status" value="1"/>
</dbReference>
<dbReference type="PANTHER" id="PTHR44591:SF14">
    <property type="entry name" value="PROTEIN PILG"/>
    <property type="match status" value="1"/>
</dbReference>
<keyword evidence="1 3" id="KW-0597">Phosphoprotein</keyword>
<evidence type="ECO:0000313" key="6">
    <source>
        <dbReference type="Proteomes" id="UP000019760"/>
    </source>
</evidence>
<dbReference type="InterPro" id="IPR011006">
    <property type="entry name" value="CheY-like_superfamily"/>
</dbReference>
<feature type="modified residue" description="4-aspartylphosphate" evidence="3">
    <location>
        <position position="52"/>
    </location>
</feature>
<sequence>MTQVLLVEDDDAVALIVEAVLAGSGRAVRRVSGAGAAREAAREAAPAVLVADLNLPDGEDGVTLARALRTEWPDLPVVLISGAFEGGEGTSGTATAEVPGGVCLAKPFRRAALLAAIDAAERWRG</sequence>
<gene>
    <name evidence="5" type="ORF">Amme_083_039</name>
</gene>
<dbReference type="SUPFAM" id="SSF52172">
    <property type="entry name" value="CheY-like"/>
    <property type="match status" value="1"/>
</dbReference>